<protein>
    <recommendedName>
        <fullName evidence="3">Bacterial Ig-like domain-containing protein</fullName>
    </recommendedName>
</protein>
<evidence type="ECO:0008006" key="3">
    <source>
        <dbReference type="Google" id="ProtNLM"/>
    </source>
</evidence>
<evidence type="ECO:0000313" key="2">
    <source>
        <dbReference type="Proteomes" id="UP000189670"/>
    </source>
</evidence>
<dbReference type="AlphaFoldDB" id="A0A1V1P270"/>
<sequence>MAYLSTLDLSITNPYTYPPPPRLSGEISPLFSKLSHLDTLYLSGNELFTTSNAMYDYIMKSCKDCSNMDLLKTVTPSNIGALRISQISSKTDELGVYKAGDAIDIEITFTEPVSLVDGNLILTLETGIIDRTITIPPFTSLKSVTATYVVQKGDISDDLDCISVTQSGGYLADAEGNVPGLSIPYGSGLAVSNTLMIDGILPTITITEPDTTCVDNLYKIKGMASDNSNDYTVEITITDGITTFSYDLSSLNDTWELDTSYDWTENTAYTIVATVTDFAGNQTSDYKYFIYGKQPSIITCTTSEQNVILGQRLTISGSISPAENVTDAGVSIALIHESGTEIYKSCSANQNGFFEYKIQCDDIIKAGTWHIHAKWEGNDCLNMNQSEPTSLVVNKATSQIVLDTTSQAIKLDTEAAISGIFVPQFSCNNLKNIPVTLSISKEDDTPKIINIKTSDDSGHFVITNSNLEFQGLDKIGKMVGSGIVY</sequence>
<evidence type="ECO:0000313" key="1">
    <source>
        <dbReference type="EMBL" id="ETR68894.1"/>
    </source>
</evidence>
<name>A0A1V1P270_9BACT</name>
<reference evidence="2" key="1">
    <citation type="submission" date="2012-11" db="EMBL/GenBank/DDBJ databases">
        <authorList>
            <person name="Lucero-Rivera Y.E."/>
            <person name="Tovar-Ramirez D."/>
        </authorList>
    </citation>
    <scope>NUCLEOTIDE SEQUENCE [LARGE SCALE GENOMIC DNA]</scope>
    <source>
        <strain evidence="2">Araruama</strain>
    </source>
</reference>
<gene>
    <name evidence="1" type="ORF">OMM_04287</name>
</gene>
<accession>A0A1V1P270</accession>
<organism evidence="1 2">
    <name type="scientific">Candidatus Magnetoglobus multicellularis str. Araruama</name>
    <dbReference type="NCBI Taxonomy" id="890399"/>
    <lineage>
        <taxon>Bacteria</taxon>
        <taxon>Pseudomonadati</taxon>
        <taxon>Thermodesulfobacteriota</taxon>
        <taxon>Desulfobacteria</taxon>
        <taxon>Desulfobacterales</taxon>
        <taxon>Desulfobacteraceae</taxon>
        <taxon>Candidatus Magnetoglobus</taxon>
    </lineage>
</organism>
<dbReference type="Proteomes" id="UP000189670">
    <property type="component" value="Unassembled WGS sequence"/>
</dbReference>
<dbReference type="EMBL" id="ATBP01000802">
    <property type="protein sequence ID" value="ETR68894.1"/>
    <property type="molecule type" value="Genomic_DNA"/>
</dbReference>
<proteinExistence type="predicted"/>
<comment type="caution">
    <text evidence="1">The sequence shown here is derived from an EMBL/GenBank/DDBJ whole genome shotgun (WGS) entry which is preliminary data.</text>
</comment>